<dbReference type="InterPro" id="IPR000297">
    <property type="entry name" value="PPIase_PpiC"/>
</dbReference>
<dbReference type="InterPro" id="IPR050245">
    <property type="entry name" value="PrsA_foldase"/>
</dbReference>
<comment type="caution">
    <text evidence="4">The sequence shown here is derived from an EMBL/GenBank/DDBJ whole genome shotgun (WGS) entry which is preliminary data.</text>
</comment>
<dbReference type="AlphaFoldDB" id="A0A369A972"/>
<dbReference type="SUPFAM" id="SSF54534">
    <property type="entry name" value="FKBP-like"/>
    <property type="match status" value="2"/>
</dbReference>
<dbReference type="InterPro" id="IPR046357">
    <property type="entry name" value="PPIase_dom_sf"/>
</dbReference>
<dbReference type="Pfam" id="PF00639">
    <property type="entry name" value="Rotamase"/>
    <property type="match status" value="2"/>
</dbReference>
<dbReference type="GO" id="GO:0003755">
    <property type="term" value="F:peptidyl-prolyl cis-trans isomerase activity"/>
    <property type="evidence" value="ECO:0007669"/>
    <property type="project" value="UniProtKB-KW"/>
</dbReference>
<dbReference type="Proteomes" id="UP000253517">
    <property type="component" value="Unassembled WGS sequence"/>
</dbReference>
<evidence type="ECO:0000256" key="1">
    <source>
        <dbReference type="PROSITE-ProRule" id="PRU00278"/>
    </source>
</evidence>
<dbReference type="PANTHER" id="PTHR47245:SF2">
    <property type="entry name" value="PEPTIDYL-PROLYL CIS-TRANS ISOMERASE HP_0175-RELATED"/>
    <property type="match status" value="1"/>
</dbReference>
<evidence type="ECO:0000313" key="5">
    <source>
        <dbReference type="Proteomes" id="UP000253517"/>
    </source>
</evidence>
<keyword evidence="2" id="KW-0732">Signal</keyword>
<feature type="domain" description="PpiC" evidence="3">
    <location>
        <begin position="282"/>
        <end position="395"/>
    </location>
</feature>
<organism evidence="4 5">
    <name type="scientific">Schleiferia thermophila</name>
    <dbReference type="NCBI Taxonomy" id="884107"/>
    <lineage>
        <taxon>Bacteria</taxon>
        <taxon>Pseudomonadati</taxon>
        <taxon>Bacteroidota</taxon>
        <taxon>Flavobacteriia</taxon>
        <taxon>Flavobacteriales</taxon>
        <taxon>Schleiferiaceae</taxon>
        <taxon>Schleiferia</taxon>
    </lineage>
</organism>
<sequence>MNRTIKISVFKLLLFLGLLSGPAPLMAQQKTTIDGVAAVVGNRIILKTEIESHLDNLVRQGQMDNTQEDKCKVFEDLLFEKLLVHQAEIDSVVVSDEEVDANIERRIQMIVQQIGSVQKLEEFYKKTIIEIKEEMSEVIKDQMTAEKMQRKITEKIEVTPTEIVEYFHSIPPDSLPVVNAEVEISQIVIYPIIRKEAKLEAIEKLKRIKERIQRGTSFSSMAVLYSEDPGSARNGGEYKGIKRGQFVKEFEAVAFVLRKGEISDPFETEYGFHIVQLLARRGEELDLRHILIKPKIDDEDLESANRKLDSIRTLIVEGVITFEDAAERFSMDEDTRFNRGLLINPYTLEPTWEIGNLERDIFTVVQNLKPGEISGPVFFRKPDGKEGFRIIRLNKKTEAHKINLQDDYNRIKQLALMDKQNKAIRSWIDKKLQSTYVRINHNYYNCNFTSNWIKKLASNE</sequence>
<dbReference type="PROSITE" id="PS50198">
    <property type="entry name" value="PPIC_PPIASE_2"/>
    <property type="match status" value="2"/>
</dbReference>
<gene>
    <name evidence="4" type="ORF">DES35_101126</name>
</gene>
<feature type="chain" id="PRO_5016801720" evidence="2">
    <location>
        <begin position="28"/>
        <end position="460"/>
    </location>
</feature>
<evidence type="ECO:0000313" key="4">
    <source>
        <dbReference type="EMBL" id="RCX04856.1"/>
    </source>
</evidence>
<name>A0A369A972_9FLAO</name>
<keyword evidence="1" id="KW-0697">Rotamase</keyword>
<keyword evidence="1" id="KW-0413">Isomerase</keyword>
<evidence type="ECO:0000259" key="3">
    <source>
        <dbReference type="PROSITE" id="PS50198"/>
    </source>
</evidence>
<reference evidence="4 5" key="1">
    <citation type="submission" date="2018-07" db="EMBL/GenBank/DDBJ databases">
        <title>Genomic Encyclopedia of Type Strains, Phase IV (KMG-IV): sequencing the most valuable type-strain genomes for metagenomic binning, comparative biology and taxonomic classification.</title>
        <authorList>
            <person name="Goeker M."/>
        </authorList>
    </citation>
    <scope>NUCLEOTIDE SEQUENCE [LARGE SCALE GENOMIC DNA]</scope>
    <source>
        <strain evidence="4 5">DSM 21410</strain>
    </source>
</reference>
<dbReference type="InterPro" id="IPR027304">
    <property type="entry name" value="Trigger_fact/SurA_dom_sf"/>
</dbReference>
<dbReference type="Gene3D" id="3.10.50.40">
    <property type="match status" value="2"/>
</dbReference>
<feature type="domain" description="PpiC" evidence="3">
    <location>
        <begin position="172"/>
        <end position="279"/>
    </location>
</feature>
<keyword evidence="5" id="KW-1185">Reference proteome</keyword>
<evidence type="ECO:0000256" key="2">
    <source>
        <dbReference type="SAM" id="SignalP"/>
    </source>
</evidence>
<feature type="signal peptide" evidence="2">
    <location>
        <begin position="1"/>
        <end position="27"/>
    </location>
</feature>
<dbReference type="PANTHER" id="PTHR47245">
    <property type="entry name" value="PEPTIDYLPROLYL ISOMERASE"/>
    <property type="match status" value="1"/>
</dbReference>
<protein>
    <submittedName>
        <fullName evidence="4">Periplasmic chaperone for outer membrane proteins SurA</fullName>
    </submittedName>
</protein>
<dbReference type="SUPFAM" id="SSF109998">
    <property type="entry name" value="Triger factor/SurA peptide-binding domain-like"/>
    <property type="match status" value="1"/>
</dbReference>
<dbReference type="Gene3D" id="1.10.4030.10">
    <property type="entry name" value="Porin chaperone SurA, peptide-binding domain"/>
    <property type="match status" value="1"/>
</dbReference>
<accession>A0A369A972</accession>
<dbReference type="RefSeq" id="WP_037360936.1">
    <property type="nucleotide sequence ID" value="NZ_BHZF01000001.1"/>
</dbReference>
<dbReference type="EMBL" id="QPJS01000001">
    <property type="protein sequence ID" value="RCX04856.1"/>
    <property type="molecule type" value="Genomic_DNA"/>
</dbReference>
<proteinExistence type="predicted"/>